<feature type="active site" evidence="10">
    <location>
        <position position="1268"/>
    </location>
</feature>
<dbReference type="NCBIfam" id="NF003672">
    <property type="entry name" value="PRK05297.1"/>
    <property type="match status" value="1"/>
</dbReference>
<keyword evidence="8 10" id="KW-0460">Magnesium</keyword>
<evidence type="ECO:0000256" key="7">
    <source>
        <dbReference type="ARBA" id="ARBA00022840"/>
    </source>
</evidence>
<gene>
    <name evidence="10 16" type="primary">purL</name>
    <name evidence="16" type="synonym">purI</name>
    <name evidence="16" type="ORF">QVZ43_00035</name>
</gene>
<evidence type="ECO:0000259" key="14">
    <source>
        <dbReference type="Pfam" id="PF18076"/>
    </source>
</evidence>
<comment type="pathway">
    <text evidence="1 10">Purine metabolism; IMP biosynthesis via de novo pathway; 5-amino-1-(5-phospho-D-ribosyl)imidazole from N(2)-formyl-N(1)-(5-phospho-D-ribosyl)glycinamide: step 1/2.</text>
</comment>
<proteinExistence type="inferred from homology"/>
<dbReference type="Gene3D" id="3.90.650.10">
    <property type="entry name" value="PurM-like C-terminal domain"/>
    <property type="match status" value="2"/>
</dbReference>
<evidence type="ECO:0000256" key="4">
    <source>
        <dbReference type="ARBA" id="ARBA00022723"/>
    </source>
</evidence>
<evidence type="ECO:0000256" key="3">
    <source>
        <dbReference type="ARBA" id="ARBA00022598"/>
    </source>
</evidence>
<protein>
    <recommendedName>
        <fullName evidence="10">Phosphoribosylformylglycinamidine synthase</fullName>
        <shortName evidence="10">FGAM synthase</shortName>
        <shortName evidence="10">FGAMS</shortName>
        <ecNumber evidence="10">6.3.5.3</ecNumber>
    </recommendedName>
    <alternativeName>
        <fullName evidence="10">Formylglycinamide ribonucleotide amidotransferase</fullName>
        <shortName evidence="10">FGAR amidotransferase</shortName>
        <shortName evidence="10">FGAR-AT</shortName>
    </alternativeName>
</protein>
<evidence type="ECO:0000256" key="1">
    <source>
        <dbReference type="ARBA" id="ARBA00004920"/>
    </source>
</evidence>
<keyword evidence="7 10" id="KW-0067">ATP-binding</keyword>
<feature type="binding site" evidence="10">
    <location>
        <position position="678"/>
    </location>
    <ligand>
        <name>ATP</name>
        <dbReference type="ChEBI" id="CHEBI:30616"/>
    </ligand>
</feature>
<evidence type="ECO:0000256" key="10">
    <source>
        <dbReference type="HAMAP-Rule" id="MF_00419"/>
    </source>
</evidence>
<keyword evidence="5 10" id="KW-0547">Nucleotide-binding</keyword>
<feature type="binding site" evidence="10">
    <location>
        <position position="889"/>
    </location>
    <ligand>
        <name>ATP</name>
        <dbReference type="ChEBI" id="CHEBI:30616"/>
    </ligand>
</feature>
<evidence type="ECO:0000256" key="6">
    <source>
        <dbReference type="ARBA" id="ARBA00022755"/>
    </source>
</evidence>
<dbReference type="Pfam" id="PF13507">
    <property type="entry name" value="GATase_5"/>
    <property type="match status" value="1"/>
</dbReference>
<dbReference type="PROSITE" id="PS51273">
    <property type="entry name" value="GATASE_TYPE_1"/>
    <property type="match status" value="1"/>
</dbReference>
<comment type="catalytic activity">
    <reaction evidence="10">
        <text>N(2)-formyl-N(1)-(5-phospho-beta-D-ribosyl)glycinamide + L-glutamine + ATP + H2O = 2-formamido-N(1)-(5-O-phospho-beta-D-ribosyl)acetamidine + L-glutamate + ADP + phosphate + H(+)</text>
        <dbReference type="Rhea" id="RHEA:17129"/>
        <dbReference type="ChEBI" id="CHEBI:15377"/>
        <dbReference type="ChEBI" id="CHEBI:15378"/>
        <dbReference type="ChEBI" id="CHEBI:29985"/>
        <dbReference type="ChEBI" id="CHEBI:30616"/>
        <dbReference type="ChEBI" id="CHEBI:43474"/>
        <dbReference type="ChEBI" id="CHEBI:58359"/>
        <dbReference type="ChEBI" id="CHEBI:147286"/>
        <dbReference type="ChEBI" id="CHEBI:147287"/>
        <dbReference type="ChEBI" id="CHEBI:456216"/>
        <dbReference type="EC" id="6.3.5.3"/>
    </reaction>
</comment>
<evidence type="ECO:0000256" key="11">
    <source>
        <dbReference type="SAM" id="MobiDB-lite"/>
    </source>
</evidence>
<keyword evidence="9 10" id="KW-0315">Glutamine amidotransferase</keyword>
<dbReference type="RefSeq" id="WP_302908370.1">
    <property type="nucleotide sequence ID" value="NZ_JAUMIS010000001.1"/>
</dbReference>
<dbReference type="SUPFAM" id="SSF82697">
    <property type="entry name" value="PurS-like"/>
    <property type="match status" value="1"/>
</dbReference>
<dbReference type="Pfam" id="PF02769">
    <property type="entry name" value="AIRS_C"/>
    <property type="match status" value="2"/>
</dbReference>
<sequence length="1301" mass="142089">MLELRGAPALSPFRSRKLHARIQEGVPEVDHVYAEFMHFVDLDGNLSDSEQAILDRLLKYGPSVSVEEPEGVLFLVVPRPGTLSPWSSKATDIARNCGLRQIQRIERGTAFYIKANQKLNLTQREKIAALLHDRMTQTVFHEMAGAGLLFSHEEPRPLERVPVLDGGRSALVEANKRLGLALAEDEIDYLTKAFTDLQRDPTDVELMMFAQANSEHCRHKIFNASWDIDGEGQEKSLFAMIRNTFEMNSEGVLSAYKDNASVIRGSRGGRFFPDPKTGVYGYNEEDIHILMKVETHNHPTAIAPASGAATGSGGEIRDEGATGRGSKPKAGLTGFTVSNLNLPGDRQPWEGDYGKPDRIVSALDIMIEGPIGGASFNNEFGRPNLAGYFRTFEEKVPGAAGEEVRGYHKPIMIAGGLGNIREEHVEKGNIPVGAKLIVLGGPSMLIGLGGGAASSMDSGSSHENLDFASVQRDNPEMERRCQEVIDRCWQMGEDNPIAFIHDVGAGGLSNAMPELVKDGGRGGKFELREIPIDEPGMSPLEIWCNESQERYVLAVAQENLEKFDALCRRERCPYAVIGEATEEHHLELGDSYFDEKPVDLPMEVLFGKPPRMHRSVSRSSFTKPIFDSSKIDLNEAVRRVLRLPSVGSKSFLITIGDRTITGLVARDQMVGPWQVPVADVAVTASAFDVNTGEAMAMGERTPVAVIDAPASGRMAVGEVITNLAAAPIAKLSDIRLSANWMAAAGHPGEDENLYETVRAVGMELCPELGITIPVGKDSMSMKTTWEEDNGEQKSVTAPLSLIISGFAPVTDVGRTLTPQLRTDAGETDLILIDLAAGQNRLGGSALAQVYKQIGAVAPDLDNPEDIKAFFAVIQGLNSDGKLLAYHDRSDGGAFITLVEMAFAGHVGIDVRLDGLVEKSVQIARELFNEELGAVIQVRRDDTAFVLQQLSAAGLGEHSSVVGSLNDDDRIRFSYEDNTFIDETRVELQRLWAETSFRVQALRDNADCAQEEFDNLLDAEDPGLSAELTFDPNEDTAAPYINSGVRPKVAVLREQGVNGQVEMAAAFDRAGFESVDVHMSDLLAGRVTLEGFQSLVACGGFSFGDVLGAGEGWAKSILFNDRVRDQFAAFFNRQDTLALGVCNGCQMLSNLHELIPGSDGWPRFVRNQSEQFEARFVMAEVLPSQSAFLDGMAGSRMPIAVAHGEGRIEFAAEGGVQSLMDNDMVALRYVDNRGQATTRYPFNPNGSEGGVTGVTTRDGRVTIMMPHPERVFRAVQHSWRPDGWQEDGPWMRMFRNARGWFE</sequence>
<reference evidence="16" key="1">
    <citation type="submission" date="2023-07" db="EMBL/GenBank/DDBJ databases">
        <title>Marinobacter sp. chi1 genome sequencing and assembly.</title>
        <authorList>
            <person name="Park S."/>
        </authorList>
    </citation>
    <scope>NUCLEOTIDE SEQUENCE</scope>
    <source>
        <strain evidence="16">Chi1</strain>
    </source>
</reference>
<dbReference type="InterPro" id="IPR029062">
    <property type="entry name" value="Class_I_gatase-like"/>
</dbReference>
<feature type="binding site" evidence="10">
    <location>
        <position position="887"/>
    </location>
    <ligand>
        <name>Mg(2+)</name>
        <dbReference type="ChEBI" id="CHEBI:18420"/>
    </ligand>
</feature>
<feature type="domain" description="FGAR-AT PurM N-terminal-like" evidence="15">
    <location>
        <begin position="648"/>
        <end position="808"/>
    </location>
</feature>
<dbReference type="Gene3D" id="3.40.50.880">
    <property type="match status" value="1"/>
</dbReference>
<dbReference type="CDD" id="cd02203">
    <property type="entry name" value="PurL_repeat1"/>
    <property type="match status" value="1"/>
</dbReference>
<keyword evidence="6 10" id="KW-0658">Purine biosynthesis</keyword>
<dbReference type="Gene3D" id="1.10.8.750">
    <property type="entry name" value="Phosphoribosylformylglycinamidine synthase, linker domain"/>
    <property type="match status" value="1"/>
</dbReference>
<evidence type="ECO:0000256" key="2">
    <source>
        <dbReference type="ARBA" id="ARBA00008608"/>
    </source>
</evidence>
<dbReference type="SUPFAM" id="SSF55326">
    <property type="entry name" value="PurM N-terminal domain-like"/>
    <property type="match status" value="2"/>
</dbReference>
<evidence type="ECO:0000313" key="16">
    <source>
        <dbReference type="EMBL" id="MDO3720089.1"/>
    </source>
</evidence>
<evidence type="ECO:0000256" key="5">
    <source>
        <dbReference type="ARBA" id="ARBA00022741"/>
    </source>
</evidence>
<keyword evidence="10" id="KW-0963">Cytoplasm</keyword>
<dbReference type="Gene3D" id="3.30.1330.10">
    <property type="entry name" value="PurM-like, N-terminal domain"/>
    <property type="match status" value="2"/>
</dbReference>
<dbReference type="SMART" id="SM01211">
    <property type="entry name" value="GATase_5"/>
    <property type="match status" value="1"/>
</dbReference>
<comment type="caution">
    <text evidence="16">The sequence shown here is derived from an EMBL/GenBank/DDBJ whole genome shotgun (WGS) entry which is preliminary data.</text>
</comment>
<comment type="subunit">
    <text evidence="10">Monomer.</text>
</comment>
<dbReference type="GO" id="GO:0004642">
    <property type="term" value="F:phosphoribosylformylglycinamidine synthase activity"/>
    <property type="evidence" value="ECO:0007669"/>
    <property type="project" value="UniProtKB-EC"/>
</dbReference>
<feature type="region of interest" description="Disordered" evidence="11">
    <location>
        <begin position="304"/>
        <end position="334"/>
    </location>
</feature>
<feature type="domain" description="PurM-like C-terminal" evidence="12">
    <location>
        <begin position="837"/>
        <end position="973"/>
    </location>
</feature>
<dbReference type="HAMAP" id="MF_00419">
    <property type="entry name" value="PurL_1"/>
    <property type="match status" value="1"/>
</dbReference>
<evidence type="ECO:0000259" key="15">
    <source>
        <dbReference type="Pfam" id="PF22689"/>
    </source>
</evidence>
<evidence type="ECO:0000256" key="8">
    <source>
        <dbReference type="ARBA" id="ARBA00022842"/>
    </source>
</evidence>
<dbReference type="PANTHER" id="PTHR10099">
    <property type="entry name" value="PHOSPHORIBOSYLFORMYLGLYCINAMIDINE SYNTHASE"/>
    <property type="match status" value="1"/>
</dbReference>
<keyword evidence="3 10" id="KW-0436">Ligase</keyword>
<feature type="domain" description="Phosphoribosylformylglycinamidine synthase linker" evidence="13">
    <location>
        <begin position="171"/>
        <end position="220"/>
    </location>
</feature>
<feature type="domain" description="Phosphoribosylformylglycinamidine synthase N-terminal" evidence="14">
    <location>
        <begin position="35"/>
        <end position="150"/>
    </location>
</feature>
<dbReference type="InterPro" id="IPR010918">
    <property type="entry name" value="PurM-like_C_dom"/>
</dbReference>
<dbReference type="SUPFAM" id="SSF52317">
    <property type="entry name" value="Class I glutamine amidotransferase-like"/>
    <property type="match status" value="1"/>
</dbReference>
<feature type="active site" evidence="10">
    <location>
        <position position="1266"/>
    </location>
</feature>
<dbReference type="EMBL" id="JAUMIS010000001">
    <property type="protein sequence ID" value="MDO3720089.1"/>
    <property type="molecule type" value="Genomic_DNA"/>
</dbReference>
<dbReference type="InterPro" id="IPR055181">
    <property type="entry name" value="FGAR-AT_PurM_N-like"/>
</dbReference>
<keyword evidence="4 10" id="KW-0479">Metal-binding</keyword>
<dbReference type="NCBIfam" id="TIGR01735">
    <property type="entry name" value="FGAM_synt"/>
    <property type="match status" value="1"/>
</dbReference>
<feature type="active site" description="Nucleophile" evidence="10">
    <location>
        <position position="1141"/>
    </location>
</feature>
<evidence type="ECO:0000259" key="12">
    <source>
        <dbReference type="Pfam" id="PF02769"/>
    </source>
</evidence>
<dbReference type="InterPro" id="IPR041609">
    <property type="entry name" value="PurL_linker"/>
</dbReference>
<dbReference type="Proteomes" id="UP001168640">
    <property type="component" value="Unassembled WGS sequence"/>
</dbReference>
<dbReference type="Pfam" id="PF18076">
    <property type="entry name" value="FGAR-AT_N"/>
    <property type="match status" value="1"/>
</dbReference>
<feature type="binding site" evidence="10">
    <location>
        <begin position="307"/>
        <end position="318"/>
    </location>
    <ligand>
        <name>ATP</name>
        <dbReference type="ChEBI" id="CHEBI:30616"/>
    </ligand>
</feature>
<evidence type="ECO:0000256" key="9">
    <source>
        <dbReference type="ARBA" id="ARBA00022962"/>
    </source>
</evidence>
<dbReference type="InterPro" id="IPR036921">
    <property type="entry name" value="PurM-like_N_sf"/>
</dbReference>
<dbReference type="InterPro" id="IPR036676">
    <property type="entry name" value="PurM-like_C_sf"/>
</dbReference>
<dbReference type="Pfam" id="PF18072">
    <property type="entry name" value="FGAR-AT_linker"/>
    <property type="match status" value="1"/>
</dbReference>
<name>A0ABT8VVU4_9GAMM</name>
<dbReference type="SUPFAM" id="SSF56042">
    <property type="entry name" value="PurM C-terminal domain-like"/>
    <property type="match status" value="2"/>
</dbReference>
<dbReference type="CDD" id="cd01740">
    <property type="entry name" value="GATase1_FGAR_AT"/>
    <property type="match status" value="1"/>
</dbReference>
<accession>A0ABT8VVU4</accession>
<keyword evidence="17" id="KW-1185">Reference proteome</keyword>
<dbReference type="EC" id="6.3.5.3" evidence="10"/>
<comment type="subcellular location">
    <subcellularLocation>
        <location evidence="10">Cytoplasm</location>
    </subcellularLocation>
</comment>
<dbReference type="InterPro" id="IPR040707">
    <property type="entry name" value="FGAR-AT_N"/>
</dbReference>
<evidence type="ECO:0000313" key="17">
    <source>
        <dbReference type="Proteomes" id="UP001168640"/>
    </source>
</evidence>
<feature type="binding site" evidence="10">
    <location>
        <position position="722"/>
    </location>
    <ligand>
        <name>Mg(2+)</name>
        <dbReference type="ChEBI" id="CHEBI:18420"/>
    </ligand>
</feature>
<dbReference type="InterPro" id="IPR036604">
    <property type="entry name" value="PurS-like_sf"/>
</dbReference>
<organism evidence="16 17">
    <name type="scientific">Marinobacter suaedae</name>
    <dbReference type="NCBI Taxonomy" id="3057675"/>
    <lineage>
        <taxon>Bacteria</taxon>
        <taxon>Pseudomonadati</taxon>
        <taxon>Pseudomonadota</taxon>
        <taxon>Gammaproteobacteria</taxon>
        <taxon>Pseudomonadales</taxon>
        <taxon>Marinobacteraceae</taxon>
        <taxon>Marinobacter</taxon>
    </lineage>
</organism>
<dbReference type="PANTHER" id="PTHR10099:SF1">
    <property type="entry name" value="PHOSPHORIBOSYLFORMYLGLYCINAMIDINE SYNTHASE"/>
    <property type="match status" value="1"/>
</dbReference>
<comment type="caution">
    <text evidence="10">Lacks conserved residue(s) required for the propagation of feature annotation.</text>
</comment>
<evidence type="ECO:0000259" key="13">
    <source>
        <dbReference type="Pfam" id="PF18072"/>
    </source>
</evidence>
<feature type="domain" description="PurM-like C-terminal" evidence="12">
    <location>
        <begin position="432"/>
        <end position="588"/>
    </location>
</feature>
<dbReference type="CDD" id="cd02204">
    <property type="entry name" value="PurL_repeat2"/>
    <property type="match status" value="1"/>
</dbReference>
<feature type="binding site" evidence="10">
    <location>
        <position position="718"/>
    </location>
    <ligand>
        <name>Mg(2+)</name>
        <dbReference type="ChEBI" id="CHEBI:18420"/>
    </ligand>
</feature>
<dbReference type="SUPFAM" id="SSF109736">
    <property type="entry name" value="FGAM synthase PurL, linker domain"/>
    <property type="match status" value="1"/>
</dbReference>
<comment type="similarity">
    <text evidence="2 10">In the N-terminal section; belongs to the FGAMS family.</text>
</comment>
<feature type="binding site" evidence="10">
    <location>
        <position position="679"/>
    </location>
    <ligand>
        <name>Mg(2+)</name>
        <dbReference type="ChEBI" id="CHEBI:18420"/>
    </ligand>
</feature>
<dbReference type="Pfam" id="PF22689">
    <property type="entry name" value="FGAR-AT_PurM_N-like"/>
    <property type="match status" value="1"/>
</dbReference>
<comment type="function">
    <text evidence="10">Phosphoribosylformylglycinamidine synthase involved in the purines biosynthetic pathway. Catalyzes the ATP-dependent conversion of formylglycinamide ribonucleotide (FGAR) and glutamine to yield formylglycinamidine ribonucleotide (FGAM) and glutamate.</text>
</comment>
<dbReference type="InterPro" id="IPR010073">
    <property type="entry name" value="PurL_large"/>
</dbReference>